<dbReference type="Proteomes" id="UP000024635">
    <property type="component" value="Unassembled WGS sequence"/>
</dbReference>
<keyword evidence="2" id="KW-1185">Reference proteome</keyword>
<gene>
    <name evidence="1" type="primary">Acey_s0520.g2847</name>
    <name evidence="1" type="ORF">Y032_0520g2847</name>
</gene>
<dbReference type="EMBL" id="JARK01000120">
    <property type="protein sequence ID" value="EYC42727.1"/>
    <property type="molecule type" value="Genomic_DNA"/>
</dbReference>
<accession>A0A016WTY6</accession>
<proteinExistence type="predicted"/>
<evidence type="ECO:0000313" key="2">
    <source>
        <dbReference type="Proteomes" id="UP000024635"/>
    </source>
</evidence>
<evidence type="ECO:0000313" key="1">
    <source>
        <dbReference type="EMBL" id="EYC42727.1"/>
    </source>
</evidence>
<name>A0A016WTY6_9BILA</name>
<sequence length="120" mass="13728">MELRRVLTKFDKHGLPMLKDEWNERLVDRRTNAWLGGVTKVKDVVASAIKRKSRRSEKPGSLARSPAAIGEVLSERDIRMKIDPSLMKSLVKKASEQQQSLMSQHVGYEFPRKTFGVNFC</sequence>
<organism evidence="1 2">
    <name type="scientific">Ancylostoma ceylanicum</name>
    <dbReference type="NCBI Taxonomy" id="53326"/>
    <lineage>
        <taxon>Eukaryota</taxon>
        <taxon>Metazoa</taxon>
        <taxon>Ecdysozoa</taxon>
        <taxon>Nematoda</taxon>
        <taxon>Chromadorea</taxon>
        <taxon>Rhabditida</taxon>
        <taxon>Rhabditina</taxon>
        <taxon>Rhabditomorpha</taxon>
        <taxon>Strongyloidea</taxon>
        <taxon>Ancylostomatidae</taxon>
        <taxon>Ancylostomatinae</taxon>
        <taxon>Ancylostoma</taxon>
    </lineage>
</organism>
<comment type="caution">
    <text evidence="1">The sequence shown here is derived from an EMBL/GenBank/DDBJ whole genome shotgun (WGS) entry which is preliminary data.</text>
</comment>
<reference evidence="2" key="1">
    <citation type="journal article" date="2015" name="Nat. Genet.">
        <title>The genome and transcriptome of the zoonotic hookworm Ancylostoma ceylanicum identify infection-specific gene families.</title>
        <authorList>
            <person name="Schwarz E.M."/>
            <person name="Hu Y."/>
            <person name="Antoshechkin I."/>
            <person name="Miller M.M."/>
            <person name="Sternberg P.W."/>
            <person name="Aroian R.V."/>
        </authorList>
    </citation>
    <scope>NUCLEOTIDE SEQUENCE</scope>
    <source>
        <strain evidence="2">HY135</strain>
    </source>
</reference>
<dbReference type="AlphaFoldDB" id="A0A016WTY6"/>
<protein>
    <submittedName>
        <fullName evidence="1">Uncharacterized protein</fullName>
    </submittedName>
</protein>